<dbReference type="AlphaFoldDB" id="A0AAD1T3D7"/>
<feature type="non-terminal residue" evidence="2">
    <location>
        <position position="135"/>
    </location>
</feature>
<protein>
    <submittedName>
        <fullName evidence="2">Uncharacterized protein</fullName>
    </submittedName>
</protein>
<proteinExistence type="predicted"/>
<feature type="compositionally biased region" description="Basic and acidic residues" evidence="1">
    <location>
        <begin position="9"/>
        <end position="19"/>
    </location>
</feature>
<evidence type="ECO:0000256" key="1">
    <source>
        <dbReference type="SAM" id="MobiDB-lite"/>
    </source>
</evidence>
<gene>
    <name evidence="2" type="ORF">PECUL_23A041232</name>
</gene>
<feature type="region of interest" description="Disordered" evidence="1">
    <location>
        <begin position="1"/>
        <end position="58"/>
    </location>
</feature>
<dbReference type="EMBL" id="OW240920">
    <property type="protein sequence ID" value="CAH2315236.1"/>
    <property type="molecule type" value="Genomic_DNA"/>
</dbReference>
<evidence type="ECO:0000313" key="2">
    <source>
        <dbReference type="EMBL" id="CAH2315236.1"/>
    </source>
</evidence>
<accession>A0AAD1T3D7</accession>
<keyword evidence="3" id="KW-1185">Reference proteome</keyword>
<dbReference type="Proteomes" id="UP001295444">
    <property type="component" value="Chromosome 09"/>
</dbReference>
<name>A0AAD1T3D7_PELCU</name>
<organism evidence="2 3">
    <name type="scientific">Pelobates cultripes</name>
    <name type="common">Western spadefoot toad</name>
    <dbReference type="NCBI Taxonomy" id="61616"/>
    <lineage>
        <taxon>Eukaryota</taxon>
        <taxon>Metazoa</taxon>
        <taxon>Chordata</taxon>
        <taxon>Craniata</taxon>
        <taxon>Vertebrata</taxon>
        <taxon>Euteleostomi</taxon>
        <taxon>Amphibia</taxon>
        <taxon>Batrachia</taxon>
        <taxon>Anura</taxon>
        <taxon>Pelobatoidea</taxon>
        <taxon>Pelobatidae</taxon>
        <taxon>Pelobates</taxon>
    </lineage>
</organism>
<evidence type="ECO:0000313" key="3">
    <source>
        <dbReference type="Proteomes" id="UP001295444"/>
    </source>
</evidence>
<reference evidence="2" key="1">
    <citation type="submission" date="2022-03" db="EMBL/GenBank/DDBJ databases">
        <authorList>
            <person name="Alioto T."/>
            <person name="Alioto T."/>
            <person name="Gomez Garrido J."/>
        </authorList>
    </citation>
    <scope>NUCLEOTIDE SEQUENCE</scope>
</reference>
<sequence length="135" mass="14967">MGKSKKLKTHPEDGSRKIGDLFLSRPKPKMAATPDPQSSSSEEEEMDAPDPIPNAADPLLTLPVGDLRALATKGDILNITQNLRTLFRTDIVVLNEEMTAVTDRVRATEEDVTSMAQRHQATEEKLRLLQISHHT</sequence>